<dbReference type="EMBL" id="ML976992">
    <property type="protein sequence ID" value="KAF1956129.1"/>
    <property type="molecule type" value="Genomic_DNA"/>
</dbReference>
<feature type="compositionally biased region" description="Basic and acidic residues" evidence="10">
    <location>
        <begin position="124"/>
        <end position="141"/>
    </location>
</feature>
<dbReference type="GO" id="GO:0016592">
    <property type="term" value="C:mediator complex"/>
    <property type="evidence" value="ECO:0007669"/>
    <property type="project" value="InterPro"/>
</dbReference>
<keyword evidence="6 9" id="KW-0804">Transcription</keyword>
<dbReference type="GO" id="GO:0003712">
    <property type="term" value="F:transcription coregulator activity"/>
    <property type="evidence" value="ECO:0007669"/>
    <property type="project" value="InterPro"/>
</dbReference>
<evidence type="ECO:0000256" key="8">
    <source>
        <dbReference type="ARBA" id="ARBA00032018"/>
    </source>
</evidence>
<dbReference type="GO" id="GO:0006357">
    <property type="term" value="P:regulation of transcription by RNA polymerase II"/>
    <property type="evidence" value="ECO:0007669"/>
    <property type="project" value="InterPro"/>
</dbReference>
<comment type="subunit">
    <text evidence="9">Component of the Mediator complex.</text>
</comment>
<evidence type="ECO:0000313" key="11">
    <source>
        <dbReference type="EMBL" id="KAF1956129.1"/>
    </source>
</evidence>
<gene>
    <name evidence="9" type="primary">MED19</name>
    <name evidence="11" type="ORF">CC80DRAFT_548429</name>
</gene>
<feature type="compositionally biased region" description="Low complexity" evidence="10">
    <location>
        <begin position="44"/>
        <end position="53"/>
    </location>
</feature>
<keyword evidence="4 9" id="KW-0805">Transcription regulation</keyword>
<evidence type="ECO:0000256" key="5">
    <source>
        <dbReference type="ARBA" id="ARBA00023159"/>
    </source>
</evidence>
<evidence type="ECO:0000256" key="7">
    <source>
        <dbReference type="ARBA" id="ARBA00023242"/>
    </source>
</evidence>
<comment type="similarity">
    <text evidence="2 9">Belongs to the Mediator complex subunit 19 family.</text>
</comment>
<evidence type="ECO:0000256" key="4">
    <source>
        <dbReference type="ARBA" id="ARBA00023015"/>
    </source>
</evidence>
<dbReference type="OrthoDB" id="2160599at2759"/>
<dbReference type="AlphaFoldDB" id="A0A6A5TWN1"/>
<feature type="region of interest" description="Disordered" evidence="10">
    <location>
        <begin position="1"/>
        <end position="142"/>
    </location>
</feature>
<protein>
    <recommendedName>
        <fullName evidence="3 9">Mediator of RNA polymerase II transcription subunit 19</fullName>
    </recommendedName>
    <alternativeName>
        <fullName evidence="8 9">Mediator complex subunit 19</fullName>
    </alternativeName>
</protein>
<comment type="function">
    <text evidence="9">Component of the Mediator complex, a coactivator involved in the regulated transcription of nearly all RNA polymerase II-dependent genes. Mediator functions as a bridge to convey information from gene-specific regulatory proteins to the basal RNA polymerase II transcription machinery. Mediator is recruited to promoters by direct interactions with regulatory proteins and serves as a scaffold for the assembly of a functional preinitiation complex with RNA polymerase II and the general transcription factors.</text>
</comment>
<sequence length="395" mass="42425">MSEHIAKRLRTGSYSPGSPPYHHAAKHSETKTLIIHPNTPTSPPYSSMNPNPNGGFASNTTAAASVMTPPSSVIMSQQHSQTAPPSTTTNQQTFPTPASTAGPSHSLNVDSDGDAMMDDGQDDDAVRLDGHRRSDHDRQERSIFAPEGGVAAAKGICGSQLFLGCQSTYEPSRPHASQDLFELYNLTGLARSVARNDPVTGEKTNKLRKSYEGQIKKMQIAGKPKAVKMDRSLTNLMMIPDFEYQAQMTNKEVDKTGLNPQGTGLGASLNDLLNSALAGIGPGELPHAENAKYRQYLGTDEAVKSKPTPAAVPQRIAPSGSGTPNAHTPASRVVRPERTGSKRQYTDVSYQGYGEGYTDDYAESTGGEDNAQGSKRRKLAFEQRSRPVEVGGSRR</sequence>
<evidence type="ECO:0000256" key="6">
    <source>
        <dbReference type="ARBA" id="ARBA00023163"/>
    </source>
</evidence>
<evidence type="ECO:0000256" key="3">
    <source>
        <dbReference type="ARBA" id="ARBA00019615"/>
    </source>
</evidence>
<dbReference type="GO" id="GO:0070847">
    <property type="term" value="C:core mediator complex"/>
    <property type="evidence" value="ECO:0007669"/>
    <property type="project" value="TreeGrafter"/>
</dbReference>
<dbReference type="InterPro" id="IPR013942">
    <property type="entry name" value="Mediator_Med19_fun"/>
</dbReference>
<comment type="subcellular location">
    <subcellularLocation>
        <location evidence="1 9">Nucleus</location>
    </subcellularLocation>
</comment>
<dbReference type="PANTHER" id="PTHR28270">
    <property type="entry name" value="MEDIATOR OF RNA POLYMERASE II TRANSCRIPTION SUBUNIT 19"/>
    <property type="match status" value="1"/>
</dbReference>
<evidence type="ECO:0000256" key="9">
    <source>
        <dbReference type="RuleBase" id="RU364151"/>
    </source>
</evidence>
<feature type="compositionally biased region" description="Acidic residues" evidence="10">
    <location>
        <begin position="111"/>
        <end position="123"/>
    </location>
</feature>
<evidence type="ECO:0000256" key="10">
    <source>
        <dbReference type="SAM" id="MobiDB-lite"/>
    </source>
</evidence>
<organism evidence="11 12">
    <name type="scientific">Byssothecium circinans</name>
    <dbReference type="NCBI Taxonomy" id="147558"/>
    <lineage>
        <taxon>Eukaryota</taxon>
        <taxon>Fungi</taxon>
        <taxon>Dikarya</taxon>
        <taxon>Ascomycota</taxon>
        <taxon>Pezizomycotina</taxon>
        <taxon>Dothideomycetes</taxon>
        <taxon>Pleosporomycetidae</taxon>
        <taxon>Pleosporales</taxon>
        <taxon>Massarineae</taxon>
        <taxon>Massarinaceae</taxon>
        <taxon>Byssothecium</taxon>
    </lineage>
</organism>
<keyword evidence="7 9" id="KW-0539">Nucleus</keyword>
<dbReference type="PANTHER" id="PTHR28270:SF1">
    <property type="entry name" value="MEDIATOR OF RNA POLYMERASE II TRANSCRIPTION SUBUNIT 19"/>
    <property type="match status" value="1"/>
</dbReference>
<dbReference type="Proteomes" id="UP000800035">
    <property type="component" value="Unassembled WGS sequence"/>
</dbReference>
<feature type="compositionally biased region" description="Polar residues" evidence="10">
    <location>
        <begin position="56"/>
        <end position="109"/>
    </location>
</feature>
<evidence type="ECO:0000256" key="2">
    <source>
        <dbReference type="ARBA" id="ARBA00009259"/>
    </source>
</evidence>
<dbReference type="Pfam" id="PF08633">
    <property type="entry name" value="Rox3"/>
    <property type="match status" value="1"/>
</dbReference>
<keyword evidence="12" id="KW-1185">Reference proteome</keyword>
<name>A0A6A5TWN1_9PLEO</name>
<evidence type="ECO:0000313" key="12">
    <source>
        <dbReference type="Proteomes" id="UP000800035"/>
    </source>
</evidence>
<keyword evidence="5 9" id="KW-0010">Activator</keyword>
<evidence type="ECO:0000256" key="1">
    <source>
        <dbReference type="ARBA" id="ARBA00004123"/>
    </source>
</evidence>
<feature type="region of interest" description="Disordered" evidence="10">
    <location>
        <begin position="302"/>
        <end position="395"/>
    </location>
</feature>
<reference evidence="11" key="1">
    <citation type="journal article" date="2020" name="Stud. Mycol.">
        <title>101 Dothideomycetes genomes: a test case for predicting lifestyles and emergence of pathogens.</title>
        <authorList>
            <person name="Haridas S."/>
            <person name="Albert R."/>
            <person name="Binder M."/>
            <person name="Bloem J."/>
            <person name="Labutti K."/>
            <person name="Salamov A."/>
            <person name="Andreopoulos B."/>
            <person name="Baker S."/>
            <person name="Barry K."/>
            <person name="Bills G."/>
            <person name="Bluhm B."/>
            <person name="Cannon C."/>
            <person name="Castanera R."/>
            <person name="Culley D."/>
            <person name="Daum C."/>
            <person name="Ezra D."/>
            <person name="Gonzalez J."/>
            <person name="Henrissat B."/>
            <person name="Kuo A."/>
            <person name="Liang C."/>
            <person name="Lipzen A."/>
            <person name="Lutzoni F."/>
            <person name="Magnuson J."/>
            <person name="Mondo S."/>
            <person name="Nolan M."/>
            <person name="Ohm R."/>
            <person name="Pangilinan J."/>
            <person name="Park H.-J."/>
            <person name="Ramirez L."/>
            <person name="Alfaro M."/>
            <person name="Sun H."/>
            <person name="Tritt A."/>
            <person name="Yoshinaga Y."/>
            <person name="Zwiers L.-H."/>
            <person name="Turgeon B."/>
            <person name="Goodwin S."/>
            <person name="Spatafora J."/>
            <person name="Crous P."/>
            <person name="Grigoriev I."/>
        </authorList>
    </citation>
    <scope>NUCLEOTIDE SEQUENCE</scope>
    <source>
        <strain evidence="11">CBS 675.92</strain>
    </source>
</reference>
<proteinExistence type="inferred from homology"/>
<accession>A0A6A5TWN1</accession>